<dbReference type="eggNOG" id="ENOG502RKNG">
    <property type="taxonomic scope" value="Eukaryota"/>
</dbReference>
<dbReference type="KEGG" id="mde:101887619"/>
<evidence type="ECO:0000256" key="5">
    <source>
        <dbReference type="SAM" id="SignalP"/>
    </source>
</evidence>
<dbReference type="GO" id="GO:0005576">
    <property type="term" value="C:extracellular region"/>
    <property type="evidence" value="ECO:0007669"/>
    <property type="project" value="UniProtKB-SubCell"/>
</dbReference>
<proteinExistence type="inferred from homology"/>
<dbReference type="InterPro" id="IPR011042">
    <property type="entry name" value="6-blade_b-propeller_TolB-like"/>
</dbReference>
<evidence type="ECO:0000256" key="3">
    <source>
        <dbReference type="ARBA" id="ARBA00022525"/>
    </source>
</evidence>
<organism evidence="6">
    <name type="scientific">Musca domestica</name>
    <name type="common">House fly</name>
    <dbReference type="NCBI Taxonomy" id="7370"/>
    <lineage>
        <taxon>Eukaryota</taxon>
        <taxon>Metazoa</taxon>
        <taxon>Ecdysozoa</taxon>
        <taxon>Arthropoda</taxon>
        <taxon>Hexapoda</taxon>
        <taxon>Insecta</taxon>
        <taxon>Pterygota</taxon>
        <taxon>Neoptera</taxon>
        <taxon>Endopterygota</taxon>
        <taxon>Diptera</taxon>
        <taxon>Brachycera</taxon>
        <taxon>Muscomorpha</taxon>
        <taxon>Muscoidea</taxon>
        <taxon>Muscidae</taxon>
        <taxon>Musca</taxon>
    </lineage>
</organism>
<evidence type="ECO:0000313" key="7">
    <source>
        <dbReference type="Proteomes" id="UP001652621"/>
    </source>
</evidence>
<feature type="signal peptide" evidence="5">
    <location>
        <begin position="1"/>
        <end position="22"/>
    </location>
</feature>
<protein>
    <submittedName>
        <fullName evidence="8">Major royal jelly protein 1</fullName>
    </submittedName>
</protein>
<comment type="subcellular location">
    <subcellularLocation>
        <location evidence="1">Secreted</location>
    </subcellularLocation>
</comment>
<evidence type="ECO:0000256" key="2">
    <source>
        <dbReference type="ARBA" id="ARBA00009127"/>
    </source>
</evidence>
<dbReference type="Pfam" id="PF03022">
    <property type="entry name" value="MRJP"/>
    <property type="match status" value="1"/>
</dbReference>
<evidence type="ECO:0000256" key="4">
    <source>
        <dbReference type="ARBA" id="ARBA00022729"/>
    </source>
</evidence>
<keyword evidence="7" id="KW-1185">Reference proteome</keyword>
<dbReference type="Gene3D" id="2.120.10.30">
    <property type="entry name" value="TolB, C-terminal domain"/>
    <property type="match status" value="1"/>
</dbReference>
<name>A0A1I8ND29_MUSDO</name>
<dbReference type="PANTHER" id="PTHR10009:SF19">
    <property type="entry name" value="RE55542P"/>
    <property type="match status" value="1"/>
</dbReference>
<dbReference type="FunFam" id="2.120.10.30:FF:000045">
    <property type="entry name" value="Blast:Protein yellow"/>
    <property type="match status" value="1"/>
</dbReference>
<evidence type="ECO:0000256" key="1">
    <source>
        <dbReference type="ARBA" id="ARBA00004613"/>
    </source>
</evidence>
<dbReference type="GeneID" id="101887619"/>
<reference evidence="8" key="2">
    <citation type="submission" date="2025-04" db="UniProtKB">
        <authorList>
            <consortium name="RefSeq"/>
        </authorList>
    </citation>
    <scope>IDENTIFICATION</scope>
    <source>
        <strain evidence="8">Aabys</strain>
    </source>
</reference>
<dbReference type="OrthoDB" id="7776143at2759"/>
<dbReference type="InterPro" id="IPR017996">
    <property type="entry name" value="MRJP/yellow-related"/>
</dbReference>
<keyword evidence="4 5" id="KW-0732">Signal</keyword>
<dbReference type="SUPFAM" id="SSF101898">
    <property type="entry name" value="NHL repeat"/>
    <property type="match status" value="1"/>
</dbReference>
<dbReference type="VEuPathDB" id="VectorBase:MDOA013953"/>
<dbReference type="VEuPathDB" id="VectorBase:MDOMA2_002195"/>
<dbReference type="Proteomes" id="UP001652621">
    <property type="component" value="Unplaced"/>
</dbReference>
<dbReference type="AlphaFoldDB" id="A0A1I8ND29"/>
<gene>
    <name evidence="6" type="primary">101887619</name>
    <name evidence="8" type="synonym">LOC101887619</name>
</gene>
<keyword evidence="3" id="KW-0964">Secreted</keyword>
<evidence type="ECO:0000313" key="8">
    <source>
        <dbReference type="RefSeq" id="XP_005180579.1"/>
    </source>
</evidence>
<feature type="chain" id="PRO_5044561534" evidence="5">
    <location>
        <begin position="23"/>
        <end position="552"/>
    </location>
</feature>
<dbReference type="RefSeq" id="XP_005180579.1">
    <property type="nucleotide sequence ID" value="XM_005180522.3"/>
</dbReference>
<dbReference type="EnsemblMetazoa" id="MDOA013953-RA">
    <property type="protein sequence ID" value="MDOA013953-PA"/>
    <property type="gene ID" value="MDOA013953"/>
</dbReference>
<sequence>MTSKLCFGLVLAILLPVNLCIGVHLNAAGHRLHGHVQTHAHGHVRRSSLEVVKQWKVFTYNFLPHAPVQDVNFYNPANILSTGLAVMNDRIFMATPKLFAGVPSTLSWISRGEFDESPVLNAYPDWSYSTTGRTDFNCSDLVLVSVYRMRVDSCGRLWVLDAGISRSLEDYEKTCPPKILVFDVKTNQVVRRIDFPAGVLRGESLFTNLVIDETTAKAGTCDNVFVYISDTVEPGIVVYDSVRDTTWRVTHPAMYPDPDFAEANILNDRFVLMDGVVGFTFDPQKAIVYFQPFATDRIFSVTREVLRAGPIAINQVLPVKLVGKKSSQGISLAVSPIDGSIVFSPVTETAVATWNPITNEQHILAQDTTHLQFVSDMTVTEHDRGYVYVVSSKFHRFFLKNLDKEEFNNRIIRIPLPGGAKAAVAQFPQSYQTSSFPGLPVPLTLSNYYQLTNSLQPKAISHHALDNGYFSRPSGTSHPYEFENAGIINYSLKNPFNNLNQGESFPPPKESRNQDQYSFLESLAESPTHPTSIPPIFYHQRHVRNVKGATKH</sequence>
<evidence type="ECO:0000313" key="6">
    <source>
        <dbReference type="EnsemblMetazoa" id="MDOA013953-PA"/>
    </source>
</evidence>
<dbReference type="STRING" id="7370.A0A1I8ND29"/>
<accession>A0A1I8ND29</accession>
<dbReference type="PANTHER" id="PTHR10009">
    <property type="entry name" value="PROTEIN YELLOW-RELATED"/>
    <property type="match status" value="1"/>
</dbReference>
<reference evidence="6" key="1">
    <citation type="submission" date="2020-05" db="UniProtKB">
        <authorList>
            <consortium name="EnsemblMetazoa"/>
        </authorList>
    </citation>
    <scope>IDENTIFICATION</scope>
    <source>
        <strain evidence="6">Aabys</strain>
    </source>
</reference>
<comment type="similarity">
    <text evidence="2">Belongs to the major royal jelly protein family.</text>
</comment>